<organism evidence="1">
    <name type="scientific">bioreactor metagenome</name>
    <dbReference type="NCBI Taxonomy" id="1076179"/>
    <lineage>
        <taxon>unclassified sequences</taxon>
        <taxon>metagenomes</taxon>
        <taxon>ecological metagenomes</taxon>
    </lineage>
</organism>
<accession>A0A645BFD0</accession>
<name>A0A645BFD0_9ZZZZ</name>
<dbReference type="EMBL" id="VSSQ01017792">
    <property type="protein sequence ID" value="MPM60414.1"/>
    <property type="molecule type" value="Genomic_DNA"/>
</dbReference>
<gene>
    <name evidence="1" type="ORF">SDC9_107265</name>
</gene>
<reference evidence="1" key="1">
    <citation type="submission" date="2019-08" db="EMBL/GenBank/DDBJ databases">
        <authorList>
            <person name="Kucharzyk K."/>
            <person name="Murdoch R.W."/>
            <person name="Higgins S."/>
            <person name="Loffler F."/>
        </authorList>
    </citation>
    <scope>NUCLEOTIDE SEQUENCE</scope>
</reference>
<proteinExistence type="predicted"/>
<comment type="caution">
    <text evidence="1">The sequence shown here is derived from an EMBL/GenBank/DDBJ whole genome shotgun (WGS) entry which is preliminary data.</text>
</comment>
<dbReference type="AlphaFoldDB" id="A0A645BFD0"/>
<sequence>MNINNRKAFIILKRYFFIIIKFTNIRKMTIIDNGKSFYVYKIIHKIAIHGKI</sequence>
<protein>
    <submittedName>
        <fullName evidence="1">Uncharacterized protein</fullName>
    </submittedName>
</protein>
<evidence type="ECO:0000313" key="1">
    <source>
        <dbReference type="EMBL" id="MPM60414.1"/>
    </source>
</evidence>